<evidence type="ECO:0000256" key="1">
    <source>
        <dbReference type="ARBA" id="ARBA00004651"/>
    </source>
</evidence>
<dbReference type="AlphaFoldDB" id="A0A0T5PBL5"/>
<keyword evidence="3" id="KW-1003">Cell membrane</keyword>
<keyword evidence="11" id="KW-1185">Reference proteome</keyword>
<dbReference type="CDD" id="cd06261">
    <property type="entry name" value="TM_PBP2"/>
    <property type="match status" value="1"/>
</dbReference>
<feature type="transmembrane region" description="Helical" evidence="7">
    <location>
        <begin position="244"/>
        <end position="266"/>
    </location>
</feature>
<dbReference type="Pfam" id="PF19300">
    <property type="entry name" value="BPD_transp_1_N"/>
    <property type="match status" value="1"/>
</dbReference>
<comment type="similarity">
    <text evidence="7">Belongs to the binding-protein-dependent transport system permease family.</text>
</comment>
<evidence type="ECO:0000256" key="4">
    <source>
        <dbReference type="ARBA" id="ARBA00022692"/>
    </source>
</evidence>
<proteinExistence type="inferred from homology"/>
<comment type="subcellular location">
    <subcellularLocation>
        <location evidence="1 7">Cell membrane</location>
        <topology evidence="1 7">Multi-pass membrane protein</topology>
    </subcellularLocation>
</comment>
<gene>
    <name evidence="10" type="primary">gsiC_7</name>
    <name evidence="10" type="ORF">RIdsm_01318</name>
    <name evidence="9" type="ORF">XM52_06935</name>
</gene>
<evidence type="ECO:0000256" key="6">
    <source>
        <dbReference type="ARBA" id="ARBA00023136"/>
    </source>
</evidence>
<dbReference type="STRING" id="540747.SAMN04488031_104228"/>
<name>A0A0T5PBL5_9RHOB</name>
<feature type="transmembrane region" description="Helical" evidence="7">
    <location>
        <begin position="286"/>
        <end position="312"/>
    </location>
</feature>
<organism evidence="9 11">
    <name type="scientific">Roseovarius indicus</name>
    <dbReference type="NCBI Taxonomy" id="540747"/>
    <lineage>
        <taxon>Bacteria</taxon>
        <taxon>Pseudomonadati</taxon>
        <taxon>Pseudomonadota</taxon>
        <taxon>Alphaproteobacteria</taxon>
        <taxon>Rhodobacterales</taxon>
        <taxon>Roseobacteraceae</taxon>
        <taxon>Roseovarius</taxon>
    </lineage>
</organism>
<feature type="transmembrane region" description="Helical" evidence="7">
    <location>
        <begin position="104"/>
        <end position="127"/>
    </location>
</feature>
<dbReference type="PROSITE" id="PS50928">
    <property type="entry name" value="ABC_TM1"/>
    <property type="match status" value="1"/>
</dbReference>
<dbReference type="InterPro" id="IPR045621">
    <property type="entry name" value="BPD_transp_1_N"/>
</dbReference>
<dbReference type="SUPFAM" id="SSF161098">
    <property type="entry name" value="MetI-like"/>
    <property type="match status" value="1"/>
</dbReference>
<feature type="transmembrane region" description="Helical" evidence="7">
    <location>
        <begin position="186"/>
        <end position="205"/>
    </location>
</feature>
<feature type="transmembrane region" description="Helical" evidence="7">
    <location>
        <begin position="147"/>
        <end position="166"/>
    </location>
</feature>
<dbReference type="Gene3D" id="1.10.3720.10">
    <property type="entry name" value="MetI-like"/>
    <property type="match status" value="1"/>
</dbReference>
<evidence type="ECO:0000256" key="7">
    <source>
        <dbReference type="RuleBase" id="RU363032"/>
    </source>
</evidence>
<dbReference type="InterPro" id="IPR000515">
    <property type="entry name" value="MetI-like"/>
</dbReference>
<dbReference type="PATRIC" id="fig|540747.5.peg.3749"/>
<dbReference type="GO" id="GO:0005886">
    <property type="term" value="C:plasma membrane"/>
    <property type="evidence" value="ECO:0007669"/>
    <property type="project" value="UniProtKB-SubCell"/>
</dbReference>
<evidence type="ECO:0000259" key="8">
    <source>
        <dbReference type="PROSITE" id="PS50928"/>
    </source>
</evidence>
<dbReference type="GO" id="GO:0055085">
    <property type="term" value="P:transmembrane transport"/>
    <property type="evidence" value="ECO:0007669"/>
    <property type="project" value="InterPro"/>
</dbReference>
<evidence type="ECO:0000256" key="5">
    <source>
        <dbReference type="ARBA" id="ARBA00022989"/>
    </source>
</evidence>
<dbReference type="Proteomes" id="UP000325785">
    <property type="component" value="Chromosome"/>
</dbReference>
<feature type="transmembrane region" description="Helical" evidence="7">
    <location>
        <begin position="9"/>
        <end position="27"/>
    </location>
</feature>
<dbReference type="OrthoDB" id="9807402at2"/>
<keyword evidence="5 7" id="KW-1133">Transmembrane helix</keyword>
<protein>
    <submittedName>
        <fullName evidence="9">ABC transporter permease</fullName>
    </submittedName>
    <submittedName>
        <fullName evidence="10">Glutathione transport system permease protein GsiC</fullName>
    </submittedName>
</protein>
<reference evidence="9 11" key="1">
    <citation type="submission" date="2015-04" db="EMBL/GenBank/DDBJ databases">
        <title>The draft genome sequence of Roseovarius indicus B108T.</title>
        <authorList>
            <person name="Li G."/>
            <person name="Lai Q."/>
            <person name="Shao Z."/>
            <person name="Yan P."/>
        </authorList>
    </citation>
    <scope>NUCLEOTIDE SEQUENCE [LARGE SCALE GENOMIC DNA]</scope>
    <source>
        <strain evidence="9 11">B108</strain>
    </source>
</reference>
<evidence type="ECO:0000256" key="3">
    <source>
        <dbReference type="ARBA" id="ARBA00022475"/>
    </source>
</evidence>
<feature type="domain" description="ABC transmembrane type-1" evidence="8">
    <location>
        <begin position="100"/>
        <end position="305"/>
    </location>
</feature>
<dbReference type="PANTHER" id="PTHR43163">
    <property type="entry name" value="DIPEPTIDE TRANSPORT SYSTEM PERMEASE PROTEIN DPPB-RELATED"/>
    <property type="match status" value="1"/>
</dbReference>
<evidence type="ECO:0000313" key="12">
    <source>
        <dbReference type="Proteomes" id="UP000325785"/>
    </source>
</evidence>
<dbReference type="InterPro" id="IPR035906">
    <property type="entry name" value="MetI-like_sf"/>
</dbReference>
<keyword evidence="2 7" id="KW-0813">Transport</keyword>
<dbReference type="EMBL" id="CP031598">
    <property type="protein sequence ID" value="QEW25531.1"/>
    <property type="molecule type" value="Genomic_DNA"/>
</dbReference>
<dbReference type="Proteomes" id="UP000051401">
    <property type="component" value="Unassembled WGS sequence"/>
</dbReference>
<dbReference type="PANTHER" id="PTHR43163:SF6">
    <property type="entry name" value="DIPEPTIDE TRANSPORT SYSTEM PERMEASE PROTEIN DPPB-RELATED"/>
    <property type="match status" value="1"/>
</dbReference>
<accession>A0A0T5PBL5</accession>
<evidence type="ECO:0000313" key="11">
    <source>
        <dbReference type="Proteomes" id="UP000051401"/>
    </source>
</evidence>
<evidence type="ECO:0000256" key="2">
    <source>
        <dbReference type="ARBA" id="ARBA00022448"/>
    </source>
</evidence>
<dbReference type="KEGG" id="rid:RIdsm_01318"/>
<keyword evidence="6 7" id="KW-0472">Membrane</keyword>
<dbReference type="EMBL" id="LAXI01000003">
    <property type="protein sequence ID" value="KRS18531.1"/>
    <property type="molecule type" value="Genomic_DNA"/>
</dbReference>
<dbReference type="RefSeq" id="WP_057814673.1">
    <property type="nucleotide sequence ID" value="NZ_CP031598.1"/>
</dbReference>
<evidence type="ECO:0000313" key="10">
    <source>
        <dbReference type="EMBL" id="QEW25531.1"/>
    </source>
</evidence>
<keyword evidence="4 7" id="KW-0812">Transmembrane</keyword>
<reference evidence="10 12" key="2">
    <citation type="submission" date="2018-08" db="EMBL/GenBank/DDBJ databases">
        <title>Genetic Globetrotter - A new plasmid hitch-hiking vast phylogenetic and geographic distances.</title>
        <authorList>
            <person name="Vollmers J."/>
            <person name="Petersen J."/>
        </authorList>
    </citation>
    <scope>NUCLEOTIDE SEQUENCE [LARGE SCALE GENOMIC DNA]</scope>
    <source>
        <strain evidence="10 12">DSM 26383</strain>
    </source>
</reference>
<evidence type="ECO:0000313" key="9">
    <source>
        <dbReference type="EMBL" id="KRS18531.1"/>
    </source>
</evidence>
<dbReference type="Pfam" id="PF00528">
    <property type="entry name" value="BPD_transp_1"/>
    <property type="match status" value="1"/>
</dbReference>
<sequence length="320" mass="34678">MLRLIISRLLISIVTLLGVSIVIFAGTEVLPGDIAQIILGTNATPEGLAAIRDNLGLNEPAHIRYFEWLWNFVRGDFGSSLAANAFGNASSINQEIALRLGNTVALAGAAVLLAAIPGILLGVFAAIRPKHLINRVVNTTSVISVSLPDFFIAYVFIAVFSVQLGIFPSVSNVNADMELAERLHRMALPVLTLVVINFAYILRLTRATIADILSRPYIEMAVLKGLPTWRIVMQHALPNGLGPLANIVALSFAILIVGTVVLEVVFVYPGMGRYMVDAVSRRDVPVVQACSMIFASFFVGLNFLADLFAILVNPRLRYPK</sequence>